<dbReference type="Proteomes" id="UP001314200">
    <property type="component" value="Unassembled WGS sequence"/>
</dbReference>
<feature type="transmembrane region" description="Helical" evidence="1">
    <location>
        <begin position="414"/>
        <end position="432"/>
    </location>
</feature>
<organism evidence="2 3">
    <name type="scientific">Fructobacillus cardui</name>
    <dbReference type="NCBI Taxonomy" id="2893170"/>
    <lineage>
        <taxon>Bacteria</taxon>
        <taxon>Bacillati</taxon>
        <taxon>Bacillota</taxon>
        <taxon>Bacilli</taxon>
        <taxon>Lactobacillales</taxon>
        <taxon>Lactobacillaceae</taxon>
        <taxon>Fructobacillus</taxon>
    </lineage>
</organism>
<evidence type="ECO:0000313" key="3">
    <source>
        <dbReference type="Proteomes" id="UP001314200"/>
    </source>
</evidence>
<feature type="transmembrane region" description="Helical" evidence="1">
    <location>
        <begin position="383"/>
        <end position="402"/>
    </location>
</feature>
<gene>
    <name evidence="2" type="ORF">R82641_BJNNKPBH_00086</name>
</gene>
<feature type="transmembrane region" description="Helical" evidence="1">
    <location>
        <begin position="297"/>
        <end position="314"/>
    </location>
</feature>
<evidence type="ECO:0000256" key="1">
    <source>
        <dbReference type="SAM" id="Phobius"/>
    </source>
</evidence>
<dbReference type="RefSeq" id="WP_338347590.1">
    <property type="nucleotide sequence ID" value="NZ_CAUZLY010000001.1"/>
</dbReference>
<accession>A0ABM9MMC5</accession>
<keyword evidence="1" id="KW-0472">Membrane</keyword>
<dbReference type="Pfam" id="PF09586">
    <property type="entry name" value="YfhO"/>
    <property type="match status" value="1"/>
</dbReference>
<feature type="transmembrane region" description="Helical" evidence="1">
    <location>
        <begin position="353"/>
        <end position="371"/>
    </location>
</feature>
<keyword evidence="1" id="KW-0812">Transmembrane</keyword>
<feature type="transmembrane region" description="Helical" evidence="1">
    <location>
        <begin position="87"/>
        <end position="102"/>
    </location>
</feature>
<feature type="transmembrane region" description="Helical" evidence="1">
    <location>
        <begin position="12"/>
        <end position="32"/>
    </location>
</feature>
<keyword evidence="1" id="KW-1133">Transmembrane helix</keyword>
<proteinExistence type="predicted"/>
<feature type="transmembrane region" description="Helical" evidence="1">
    <location>
        <begin position="136"/>
        <end position="155"/>
    </location>
</feature>
<feature type="transmembrane region" description="Helical" evidence="1">
    <location>
        <begin position="188"/>
        <end position="216"/>
    </location>
</feature>
<feature type="transmembrane region" description="Helical" evidence="1">
    <location>
        <begin position="109"/>
        <end position="130"/>
    </location>
</feature>
<protein>
    <submittedName>
        <fullName evidence="2">Uncharacterized membrane protein YfhO (YfhO)</fullName>
    </submittedName>
</protein>
<feature type="transmembrane region" description="Helical" evidence="1">
    <location>
        <begin position="439"/>
        <end position="455"/>
    </location>
</feature>
<feature type="transmembrane region" description="Helical" evidence="1">
    <location>
        <begin position="326"/>
        <end position="347"/>
    </location>
</feature>
<dbReference type="InterPro" id="IPR018580">
    <property type="entry name" value="Uncharacterised_YfhO"/>
</dbReference>
<evidence type="ECO:0000313" key="2">
    <source>
        <dbReference type="EMBL" id="CAK1226327.1"/>
    </source>
</evidence>
<reference evidence="2 3" key="1">
    <citation type="submission" date="2023-10" db="EMBL/GenBank/DDBJ databases">
        <authorList>
            <person name="Botero Cardona J."/>
        </authorList>
    </citation>
    <scope>NUCLEOTIDE SEQUENCE [LARGE SCALE GENOMIC DNA]</scope>
    <source>
        <strain evidence="2 3">R-82641</strain>
    </source>
</reference>
<keyword evidence="3" id="KW-1185">Reference proteome</keyword>
<dbReference type="EMBL" id="CAUZLY010000001">
    <property type="protein sequence ID" value="CAK1226327.1"/>
    <property type="molecule type" value="Genomic_DNA"/>
</dbReference>
<sequence length="875" mass="97683">MNNYRQIAQKYLFSPVTLSFLIPVILMTAYFAGRGMTPFGSSTILTVDLGQQYLDYFIQFKHTILSDPSAFFYSFSSGIGGDMVGEWSYYLMSPFNLLFLLASTKTMPIWILVVTVLKIGLAGFSMALLIKKMNWLSGYWILIFAINYPLSAWFIANDLNLLWLDTVAIFPLLILSLERLLAHKGSGAFLAMLVATIITNYYIAWMVGLFLFLYVPFRLLDGQIKNRLKIVFTLVKSGILSIFLTAWLWLPTYAQLKMGKTTHNSTWLFKFDNNPLLLFLKLMPGSFDFDQMQTGQANFLVAPLILIALWAFFASKKFLLREKLMAALILVILILATTFAPLILLFHGGQYPVWYPARFSFLISFFLIVLAAKGFQPNWQPSLFARTFYLVAVLALTIWGSSQLLKVSYLDKNALLGFLFGYLLTILILIVMDGNQVKMLLLLIVTTGYLIFNAGKTLNHLSYLTKATYEAGVTRLTAVSKAATKHDNSWYRISQGLSRTYNDGFSANFKAGSHFSSLLPATTGQFYQNIGQIEGDSKIAYDNGTTITDSLLAFKYFIQTTGHLNTSSAYLKQSNRPDYNQQKSVASGKNWALKENPTALSLAYAASNQALTTPLSVRYPLVNQANLLASLAGQSDQQLLYREPFQILKTENLTTPTDLTGGTIQKVNKHKKAILTLVYTPTTNDSYYLNIGGAINLDSVDLRLNGELLTQSSSYNHTVALNLNTNKKDQPQILTITLNDGANSRYLDDFAIYYFDQQAVNQDLAKLKQHSLTIKNANSRKISGTIVTTADQPLIMTSIPTASGWQAKVDGKVVKTKTVLQGLIAIPTPPGKHHVTLTYTPPLLVPGLFLSMLTALLIAAYASFKKNRRQALRRG</sequence>
<comment type="caution">
    <text evidence="2">The sequence shown here is derived from an EMBL/GenBank/DDBJ whole genome shotgun (WGS) entry which is preliminary data.</text>
</comment>
<feature type="transmembrane region" description="Helical" evidence="1">
    <location>
        <begin position="228"/>
        <end position="250"/>
    </location>
</feature>
<name>A0ABM9MMC5_9LACO</name>
<dbReference type="PANTHER" id="PTHR38454">
    <property type="entry name" value="INTEGRAL MEMBRANE PROTEIN-RELATED"/>
    <property type="match status" value="1"/>
</dbReference>
<feature type="transmembrane region" description="Helical" evidence="1">
    <location>
        <begin position="162"/>
        <end position="182"/>
    </location>
</feature>
<dbReference type="PANTHER" id="PTHR38454:SF1">
    <property type="entry name" value="INTEGRAL MEMBRANE PROTEIN"/>
    <property type="match status" value="1"/>
</dbReference>
<feature type="transmembrane region" description="Helical" evidence="1">
    <location>
        <begin position="843"/>
        <end position="864"/>
    </location>
</feature>